<comment type="similarity">
    <text evidence="2">In the N-terminal section; belongs to the phytochrome family.</text>
</comment>
<dbReference type="InterPro" id="IPR050736">
    <property type="entry name" value="Sensor_HK_Regulatory"/>
</dbReference>
<gene>
    <name evidence="10" type="ORF">A6770_20945</name>
</gene>
<evidence type="ECO:0000256" key="6">
    <source>
        <dbReference type="ARBA" id="ARBA00022777"/>
    </source>
</evidence>
<evidence type="ECO:0000313" key="11">
    <source>
        <dbReference type="Proteomes" id="UP000252107"/>
    </source>
</evidence>
<dbReference type="Proteomes" id="UP000252107">
    <property type="component" value="Unassembled WGS sequence"/>
</dbReference>
<dbReference type="PROSITE" id="PS50109">
    <property type="entry name" value="HIS_KIN"/>
    <property type="match status" value="1"/>
</dbReference>
<keyword evidence="7" id="KW-0902">Two-component regulatory system</keyword>
<dbReference type="Gene3D" id="3.30.565.10">
    <property type="entry name" value="Histidine kinase-like ATPase, C-terminal domain"/>
    <property type="match status" value="1"/>
</dbReference>
<dbReference type="GO" id="GO:0000155">
    <property type="term" value="F:phosphorelay sensor kinase activity"/>
    <property type="evidence" value="ECO:0007669"/>
    <property type="project" value="InterPro"/>
</dbReference>
<dbReference type="Pfam" id="PF00512">
    <property type="entry name" value="HisKA"/>
    <property type="match status" value="1"/>
</dbReference>
<keyword evidence="11" id="KW-1185">Reference proteome</keyword>
<keyword evidence="5" id="KW-0808">Transferase</keyword>
<dbReference type="Gene3D" id="1.10.287.130">
    <property type="match status" value="1"/>
</dbReference>
<proteinExistence type="inferred from homology"/>
<dbReference type="EMBL" id="LXQD01000258">
    <property type="protein sequence ID" value="RCJ30563.1"/>
    <property type="molecule type" value="Genomic_DNA"/>
</dbReference>
<dbReference type="InterPro" id="IPR005467">
    <property type="entry name" value="His_kinase_dom"/>
</dbReference>
<evidence type="ECO:0000256" key="1">
    <source>
        <dbReference type="ARBA" id="ARBA00000085"/>
    </source>
</evidence>
<reference evidence="10" key="1">
    <citation type="submission" date="2016-04" db="EMBL/GenBank/DDBJ databases">
        <authorList>
            <person name="Tabuchi Yagui T.R."/>
        </authorList>
    </citation>
    <scope>NUCLEOTIDE SEQUENCE [LARGE SCALE GENOMIC DNA]</scope>
    <source>
        <strain evidence="10">NIES-26</strain>
    </source>
</reference>
<dbReference type="Gene3D" id="3.30.450.40">
    <property type="match status" value="1"/>
</dbReference>
<keyword evidence="4" id="KW-0597">Phosphoprotein</keyword>
<dbReference type="PANTHER" id="PTHR43711">
    <property type="entry name" value="TWO-COMPONENT HISTIDINE KINASE"/>
    <property type="match status" value="1"/>
</dbReference>
<dbReference type="InterPro" id="IPR003661">
    <property type="entry name" value="HisK_dim/P_dom"/>
</dbReference>
<evidence type="ECO:0000256" key="4">
    <source>
        <dbReference type="ARBA" id="ARBA00022553"/>
    </source>
</evidence>
<feature type="domain" description="Histidine kinase" evidence="9">
    <location>
        <begin position="370"/>
        <end position="589"/>
    </location>
</feature>
<dbReference type="SMART" id="SM00387">
    <property type="entry name" value="HATPase_c"/>
    <property type="match status" value="1"/>
</dbReference>
<comment type="caution">
    <text evidence="10">The sequence shown here is derived from an EMBL/GenBank/DDBJ whole genome shotgun (WGS) entry which is preliminary data.</text>
</comment>
<dbReference type="InterPro" id="IPR003594">
    <property type="entry name" value="HATPase_dom"/>
</dbReference>
<evidence type="ECO:0000256" key="2">
    <source>
        <dbReference type="ARBA" id="ARBA00006402"/>
    </source>
</evidence>
<dbReference type="CDD" id="cd16922">
    <property type="entry name" value="HATPase_EvgS-ArcB-TorS-like"/>
    <property type="match status" value="1"/>
</dbReference>
<sequence>MAMEETLKIIFVGSNEVESLAINQTFKMTDETMQLSAGRECPEAMSNDKLPYVSVDIPHAIQEVNETCLEEEDSFRGSLFNITAGEQQDSDRGGKCHQEIMIFGGQQHTNLAEKSISCHMFKQLEILQRLTNSINQQLIYLPQLLDKIVQEVCDVIDDAQFCFIALHNPQTQQLELNAKAGIDVDKLFLLKLSGDIEGRDAWSRREASICGRVPAHTKSNSLYQVFATGIPQLFQGSKNTEESIVKYCPVFLHPCFSMFSYFNPSSMYAVAIESAQAGKLGVLVIGHWEDTHAFDVTSQKLLDAVVDVVAIAINNARMDRAFKEQEEHLSRQTAILLEQTRELEKNRHQIQLQNLQLSEAAKLKSQFLATTSHELRTPLNVILGLSQVMLRQRNSTLSEQQIDMLQRILSNGNQLLEVLEDMLYFTTVEAGCLSLQVEEFNLATLVLTTVAEHHSVAEKKLLNLQVDINLVHPFVVNDSNRLKQVLVKLLLNAIKFTETGGIAVKLWEISSDRIAIAVEDSGIGIAESDLEYIFEQFRQVDQTTTRKYSGTGLGLAITKSLVEIMQGTISVTSKLREGSTFCVELPRTIEVTN</sequence>
<dbReference type="FunFam" id="3.30.565.10:FF:000010">
    <property type="entry name" value="Sensor histidine kinase RcsC"/>
    <property type="match status" value="1"/>
</dbReference>
<dbReference type="InterPro" id="IPR004358">
    <property type="entry name" value="Sig_transdc_His_kin-like_C"/>
</dbReference>
<evidence type="ECO:0000256" key="3">
    <source>
        <dbReference type="ARBA" id="ARBA00012438"/>
    </source>
</evidence>
<dbReference type="SMART" id="SM00388">
    <property type="entry name" value="HisKA"/>
    <property type="match status" value="1"/>
</dbReference>
<evidence type="ECO:0000256" key="7">
    <source>
        <dbReference type="ARBA" id="ARBA00023012"/>
    </source>
</evidence>
<dbReference type="SUPFAM" id="SSF55874">
    <property type="entry name" value="ATPase domain of HSP90 chaperone/DNA topoisomerase II/histidine kinase"/>
    <property type="match status" value="1"/>
</dbReference>
<comment type="catalytic activity">
    <reaction evidence="1">
        <text>ATP + protein L-histidine = ADP + protein N-phospho-L-histidine.</text>
        <dbReference type="EC" id="2.7.13.3"/>
    </reaction>
</comment>
<dbReference type="InterPro" id="IPR036097">
    <property type="entry name" value="HisK_dim/P_sf"/>
</dbReference>
<evidence type="ECO:0000313" key="10">
    <source>
        <dbReference type="EMBL" id="RCJ30563.1"/>
    </source>
</evidence>
<name>A0A367R4M5_9NOSO</name>
<dbReference type="SUPFAM" id="SSF55781">
    <property type="entry name" value="GAF domain-like"/>
    <property type="match status" value="1"/>
</dbReference>
<dbReference type="InterPro" id="IPR036890">
    <property type="entry name" value="HATPase_C_sf"/>
</dbReference>
<organism evidence="10 11">
    <name type="scientific">Nostoc minutum NIES-26</name>
    <dbReference type="NCBI Taxonomy" id="1844469"/>
    <lineage>
        <taxon>Bacteria</taxon>
        <taxon>Bacillati</taxon>
        <taxon>Cyanobacteriota</taxon>
        <taxon>Cyanophyceae</taxon>
        <taxon>Nostocales</taxon>
        <taxon>Nostocaceae</taxon>
        <taxon>Nostoc</taxon>
    </lineage>
</organism>
<dbReference type="EC" id="2.7.13.3" evidence="3"/>
<evidence type="ECO:0000259" key="9">
    <source>
        <dbReference type="PROSITE" id="PS50109"/>
    </source>
</evidence>
<protein>
    <recommendedName>
        <fullName evidence="8">Circadian input-output histidine kinase CikA</fullName>
        <ecNumber evidence="3">2.7.13.3</ecNumber>
    </recommendedName>
</protein>
<dbReference type="PANTHER" id="PTHR43711:SF26">
    <property type="entry name" value="SENSOR HISTIDINE KINASE RCSC"/>
    <property type="match status" value="1"/>
</dbReference>
<dbReference type="CDD" id="cd00082">
    <property type="entry name" value="HisKA"/>
    <property type="match status" value="1"/>
</dbReference>
<evidence type="ECO:0000256" key="8">
    <source>
        <dbReference type="ARBA" id="ARBA00074306"/>
    </source>
</evidence>
<dbReference type="AlphaFoldDB" id="A0A367R4M5"/>
<dbReference type="SUPFAM" id="SSF47384">
    <property type="entry name" value="Homodimeric domain of signal transducing histidine kinase"/>
    <property type="match status" value="1"/>
</dbReference>
<dbReference type="Pfam" id="PF02518">
    <property type="entry name" value="HATPase_c"/>
    <property type="match status" value="1"/>
</dbReference>
<dbReference type="InterPro" id="IPR029016">
    <property type="entry name" value="GAF-like_dom_sf"/>
</dbReference>
<accession>A0A367R4M5</accession>
<evidence type="ECO:0000256" key="5">
    <source>
        <dbReference type="ARBA" id="ARBA00022679"/>
    </source>
</evidence>
<keyword evidence="6" id="KW-0418">Kinase</keyword>
<dbReference type="PRINTS" id="PR00344">
    <property type="entry name" value="BCTRLSENSOR"/>
</dbReference>